<dbReference type="InterPro" id="IPR040133">
    <property type="entry name" value="SNCAIP"/>
</dbReference>
<comment type="caution">
    <text evidence="4">The sequence shown here is derived from an EMBL/GenBank/DDBJ whole genome shotgun (WGS) entry which is preliminary data.</text>
</comment>
<dbReference type="PANTHER" id="PTHR22882:SF3">
    <property type="entry name" value="SYNPHILIN-1"/>
    <property type="match status" value="1"/>
</dbReference>
<dbReference type="SUPFAM" id="SSF48403">
    <property type="entry name" value="Ankyrin repeat"/>
    <property type="match status" value="1"/>
</dbReference>
<dbReference type="SMART" id="SM00248">
    <property type="entry name" value="ANK"/>
    <property type="match status" value="4"/>
</dbReference>
<dbReference type="AlphaFoldDB" id="A0A7I8VG70"/>
<evidence type="ECO:0000313" key="5">
    <source>
        <dbReference type="Proteomes" id="UP000549394"/>
    </source>
</evidence>
<evidence type="ECO:0000256" key="2">
    <source>
        <dbReference type="SAM" id="Coils"/>
    </source>
</evidence>
<protein>
    <submittedName>
        <fullName evidence="4">DgyrCDS3734</fullName>
    </submittedName>
</protein>
<keyword evidence="5" id="KW-1185">Reference proteome</keyword>
<organism evidence="4 5">
    <name type="scientific">Dimorphilus gyrociliatus</name>
    <dbReference type="NCBI Taxonomy" id="2664684"/>
    <lineage>
        <taxon>Eukaryota</taxon>
        <taxon>Metazoa</taxon>
        <taxon>Spiralia</taxon>
        <taxon>Lophotrochozoa</taxon>
        <taxon>Annelida</taxon>
        <taxon>Polychaeta</taxon>
        <taxon>Polychaeta incertae sedis</taxon>
        <taxon>Dinophilidae</taxon>
        <taxon>Dimorphilus</taxon>
    </lineage>
</organism>
<dbReference type="InterPro" id="IPR036770">
    <property type="entry name" value="Ankyrin_rpt-contain_sf"/>
</dbReference>
<feature type="region of interest" description="Disordered" evidence="3">
    <location>
        <begin position="773"/>
        <end position="812"/>
    </location>
</feature>
<feature type="compositionally biased region" description="Low complexity" evidence="3">
    <location>
        <begin position="188"/>
        <end position="202"/>
    </location>
</feature>
<feature type="compositionally biased region" description="Polar residues" evidence="3">
    <location>
        <begin position="822"/>
        <end position="832"/>
    </location>
</feature>
<reference evidence="4 5" key="1">
    <citation type="submission" date="2020-08" db="EMBL/GenBank/DDBJ databases">
        <authorList>
            <person name="Hejnol A."/>
        </authorList>
    </citation>
    <scope>NUCLEOTIDE SEQUENCE [LARGE SCALE GENOMIC DNA]</scope>
</reference>
<dbReference type="Pfam" id="PF12796">
    <property type="entry name" value="Ank_2"/>
    <property type="match status" value="2"/>
</dbReference>
<dbReference type="Gene3D" id="1.25.40.20">
    <property type="entry name" value="Ankyrin repeat-containing domain"/>
    <property type="match status" value="2"/>
</dbReference>
<sequence>MKAENNLNESQSYFDSHLESKYHQHNTAGDYLNKLGVQEYNLEGYARNLNNLALEDNPEAILDISCLRNTKDQKVSLNDAEHFDIEKELSERFNLDSVSKDIVLPQLPHSREKEREECEKRRKIAENVLRKSREECIRCEEEAQRVRESVLKLDASNLPSKNLTKSIQSLNAIGNGTTNQTNFKRHGSSTSLPPSLFSSSSPLKKHTNISRSMRTMPQMISTSSGKNVLEYVSTDPSDSRGETLIKSNSKITDPIINAIETGQIQKLLDIINSSKNGRIIDKRYENGNTILHCATTVGNVHIVKLLMERFPDLMRVENNEKLTPLGSCIKAGQVDCLDSLLSSQNIPSYFLPGDPVRRSFVHLAAKYGQDGCLRLLLQRLEREKVNVDELKDINGNSLAHVAAKYGHLTCLQTLVEFGCNVTSTNQSGHTPLYLSDFNNQRQCTAYLGLVHTCNEIVTKLANVSSLYSECRQENQQMEEFTEQLLNISSRNITESREAANDYSLATNLIEKYMQLTNDLLSILRERGRCERSTMDHFHKVQTTLYEDALKVPPRTVNFAKFDHLQARVQSFRNDLSYLQKERRIILSSEVSLIRDPNFIFKQHLHSVLEKLTTYRAVHPHSHNFQHSLEEHMDEISRYQPTDRLGVRAVKSPPEVKRDEMKIINFIKTQQSSKLHQEFLSDSSTDPDTEPEYFDRSGSNKRIKEEDSDSDQTISDGINVVANENLAETNDNGKIEDILQEENYLAGYLREPRFGGTGTLSPIEEVSVVSDSVISRSRLDDDEDEGERLKSIEDTKENDDDKSKPWYEVSEDEEELVNGYKHMQTSNGMNSLPTHDHFTLL</sequence>
<accession>A0A7I8VG70</accession>
<proteinExistence type="predicted"/>
<gene>
    <name evidence="4" type="ORF">DGYR_LOCUS3515</name>
</gene>
<keyword evidence="1" id="KW-0040">ANK repeat</keyword>
<dbReference type="EMBL" id="CAJFCJ010000005">
    <property type="protein sequence ID" value="CAD5114690.1"/>
    <property type="molecule type" value="Genomic_DNA"/>
</dbReference>
<dbReference type="OrthoDB" id="6124053at2759"/>
<dbReference type="PROSITE" id="PS50088">
    <property type="entry name" value="ANK_REPEAT"/>
    <property type="match status" value="2"/>
</dbReference>
<feature type="coiled-coil region" evidence="2">
    <location>
        <begin position="115"/>
        <end position="149"/>
    </location>
</feature>
<feature type="coiled-coil region" evidence="2">
    <location>
        <begin position="463"/>
        <end position="490"/>
    </location>
</feature>
<evidence type="ECO:0000256" key="3">
    <source>
        <dbReference type="SAM" id="MobiDB-lite"/>
    </source>
</evidence>
<feature type="compositionally biased region" description="Polar residues" evidence="3">
    <location>
        <begin position="674"/>
        <end position="683"/>
    </location>
</feature>
<feature type="region of interest" description="Disordered" evidence="3">
    <location>
        <begin position="176"/>
        <end position="204"/>
    </location>
</feature>
<evidence type="ECO:0000256" key="1">
    <source>
        <dbReference type="PROSITE-ProRule" id="PRU00023"/>
    </source>
</evidence>
<feature type="region of interest" description="Disordered" evidence="3">
    <location>
        <begin position="821"/>
        <end position="840"/>
    </location>
</feature>
<dbReference type="PROSITE" id="PS50297">
    <property type="entry name" value="ANK_REP_REGION"/>
    <property type="match status" value="2"/>
</dbReference>
<dbReference type="Proteomes" id="UP000549394">
    <property type="component" value="Unassembled WGS sequence"/>
</dbReference>
<feature type="repeat" description="ANK" evidence="1">
    <location>
        <begin position="286"/>
        <end position="318"/>
    </location>
</feature>
<name>A0A7I8VG70_9ANNE</name>
<feature type="region of interest" description="Disordered" evidence="3">
    <location>
        <begin position="674"/>
        <end position="712"/>
    </location>
</feature>
<evidence type="ECO:0000313" key="4">
    <source>
        <dbReference type="EMBL" id="CAD5114690.1"/>
    </source>
</evidence>
<dbReference type="InterPro" id="IPR002110">
    <property type="entry name" value="Ankyrin_rpt"/>
</dbReference>
<dbReference type="PANTHER" id="PTHR22882">
    <property type="entry name" value="SYNPHILIN-1"/>
    <property type="match status" value="1"/>
</dbReference>
<feature type="repeat" description="ANK" evidence="1">
    <location>
        <begin position="394"/>
        <end position="426"/>
    </location>
</feature>
<dbReference type="GO" id="GO:0031625">
    <property type="term" value="F:ubiquitin protein ligase binding"/>
    <property type="evidence" value="ECO:0007669"/>
    <property type="project" value="TreeGrafter"/>
</dbReference>
<feature type="compositionally biased region" description="Basic and acidic residues" evidence="3">
    <location>
        <begin position="786"/>
        <end position="804"/>
    </location>
</feature>
<keyword evidence="2" id="KW-0175">Coiled coil</keyword>